<evidence type="ECO:0000313" key="2">
    <source>
        <dbReference type="Proteomes" id="UP000483362"/>
    </source>
</evidence>
<dbReference type="Proteomes" id="UP000483362">
    <property type="component" value="Unassembled WGS sequence"/>
</dbReference>
<accession>A0A6L5XBA0</accession>
<sequence>MEKITNFLAKVGAKREQEMTQKQIGASMIENLLSAFNNNPRNSKVVEYIFRQNLFDMIGKSRHEMVHSKMIAELLAGRYFDLSKKATLMHFLDIVVMRAKEQGVTISQDFCNLVLTRSLQVDSLTDKQTEYPLCDYAKNDSIDKKERLDVYLRYNLANTIKSSKNKVIEIFIENKVLSMEHDQQTQKYYDACSDGRKALQLFIYLSPINPRSLSNYAEVPEDMKPTCSDCSGNPIYVHICYQDILDKVIMPLIEEKQMNNRDAVILEEYASCLELPALPDNDEKIGAKELSIMAVSDYEKQLLLEFMSNEDNARLLETAVNHHLQRELYSFGGDNCLSFEASLQAALRKYTNENGELKSQKDFRDIFGAQNGGARFLIYVVKETNEKLYYIPTHLFEYNGKAYKTITDALKVAVKDYISRERKTISDVIKDFECIYSRQKFHPHVFKDNADLGRDTIKAIHYSQTSFTGLYIRDDISQDKLTKINEILGNGFGIKPISAQCYHELLLCGDDTLWDCYDKSLFNALKGTSYYYRKGAERQIEAINRVLPMPIQNSSLTNADCDLLERFYANNRKLIISIYRILIENEPDLVVYNQRKEDYKKLLKN</sequence>
<evidence type="ECO:0000313" key="1">
    <source>
        <dbReference type="EMBL" id="MSS16488.1"/>
    </source>
</evidence>
<organism evidence="1 2">
    <name type="scientific">Sodaliphilus pleomorphus</name>
    <dbReference type="NCBI Taxonomy" id="2606626"/>
    <lineage>
        <taxon>Bacteria</taxon>
        <taxon>Pseudomonadati</taxon>
        <taxon>Bacteroidota</taxon>
        <taxon>Bacteroidia</taxon>
        <taxon>Bacteroidales</taxon>
        <taxon>Muribaculaceae</taxon>
        <taxon>Sodaliphilus</taxon>
    </lineage>
</organism>
<protein>
    <submittedName>
        <fullName evidence="1">Uncharacterized protein</fullName>
    </submittedName>
</protein>
<name>A0A6L5XBA0_9BACT</name>
<keyword evidence="2" id="KW-1185">Reference proteome</keyword>
<comment type="caution">
    <text evidence="1">The sequence shown here is derived from an EMBL/GenBank/DDBJ whole genome shotgun (WGS) entry which is preliminary data.</text>
</comment>
<dbReference type="Pfam" id="PF14281">
    <property type="entry name" value="PDDEXK_4"/>
    <property type="match status" value="1"/>
</dbReference>
<reference evidence="1 2" key="1">
    <citation type="submission" date="2019-08" db="EMBL/GenBank/DDBJ databases">
        <title>In-depth cultivation of the pig gut microbiome towards novel bacterial diversity and tailored functional studies.</title>
        <authorList>
            <person name="Wylensek D."/>
            <person name="Hitch T.C.A."/>
            <person name="Clavel T."/>
        </authorList>
    </citation>
    <scope>NUCLEOTIDE SEQUENCE [LARGE SCALE GENOMIC DNA]</scope>
    <source>
        <strain evidence="1 2">Oil-RF-744-WCA-WT-10</strain>
    </source>
</reference>
<dbReference type="InterPro" id="IPR029470">
    <property type="entry name" value="PDDEXK_4"/>
</dbReference>
<proteinExistence type="predicted"/>
<dbReference type="EMBL" id="VULT01000002">
    <property type="protein sequence ID" value="MSS16488.1"/>
    <property type="molecule type" value="Genomic_DNA"/>
</dbReference>
<dbReference type="RefSeq" id="WP_154326942.1">
    <property type="nucleotide sequence ID" value="NZ_CP045696.1"/>
</dbReference>
<gene>
    <name evidence="1" type="ORF">FYJ29_01685</name>
</gene>
<dbReference type="AlphaFoldDB" id="A0A6L5XBA0"/>